<gene>
    <name evidence="1" type="ORF">EVJ58_g11050</name>
</gene>
<protein>
    <submittedName>
        <fullName evidence="1">Uncharacterized protein</fullName>
    </submittedName>
</protein>
<organism evidence="1 2">
    <name type="scientific">Rhodofomes roseus</name>
    <dbReference type="NCBI Taxonomy" id="34475"/>
    <lineage>
        <taxon>Eukaryota</taxon>
        <taxon>Fungi</taxon>
        <taxon>Dikarya</taxon>
        <taxon>Basidiomycota</taxon>
        <taxon>Agaricomycotina</taxon>
        <taxon>Agaricomycetes</taxon>
        <taxon>Polyporales</taxon>
        <taxon>Rhodofomes</taxon>
    </lineage>
</organism>
<comment type="caution">
    <text evidence="1">The sequence shown here is derived from an EMBL/GenBank/DDBJ whole genome shotgun (WGS) entry which is preliminary data.</text>
</comment>
<accession>A0A4Y9XM77</accession>
<dbReference type="Proteomes" id="UP000298390">
    <property type="component" value="Unassembled WGS sequence"/>
</dbReference>
<name>A0A4Y9XM77_9APHY</name>
<reference evidence="1 2" key="1">
    <citation type="submission" date="2019-01" db="EMBL/GenBank/DDBJ databases">
        <title>Genome sequencing of the rare red list fungi Fomitopsis rosea.</title>
        <authorList>
            <person name="Buettner E."/>
            <person name="Kellner H."/>
        </authorList>
    </citation>
    <scope>NUCLEOTIDE SEQUENCE [LARGE SCALE GENOMIC DNA]</scope>
    <source>
        <strain evidence="1 2">DSM 105464</strain>
    </source>
</reference>
<dbReference type="AlphaFoldDB" id="A0A4Y9XM77"/>
<evidence type="ECO:0000313" key="2">
    <source>
        <dbReference type="Proteomes" id="UP000298390"/>
    </source>
</evidence>
<sequence length="174" mass="19930">MAKLQLATDRCVFQRPHAPELEPDRHAATLPRRTPRTTLRLPFLHAPPLPRTLWEDLHILLRCRCCFLPHAIVAAASVAVAHPVDDQMFAARGDGEVALSERDIQILGHFAREYLAAQSNADLYLSKSARSDLKDSDIFEREYLEPELVAQGPLDRSQREHYKTFDEYEKVFLE</sequence>
<evidence type="ECO:0000313" key="1">
    <source>
        <dbReference type="EMBL" id="TFY50437.1"/>
    </source>
</evidence>
<dbReference type="EMBL" id="SEKV01001503">
    <property type="protein sequence ID" value="TFY50437.1"/>
    <property type="molecule type" value="Genomic_DNA"/>
</dbReference>
<proteinExistence type="predicted"/>